<accession>A0ABR8R722</accession>
<evidence type="ECO:0000256" key="1">
    <source>
        <dbReference type="SAM" id="MobiDB-lite"/>
    </source>
</evidence>
<gene>
    <name evidence="2" type="ORF">H9650_04955</name>
</gene>
<organism evidence="2 3">
    <name type="scientific">Psychrobacillus faecigallinarum</name>
    <dbReference type="NCBI Taxonomy" id="2762235"/>
    <lineage>
        <taxon>Bacteria</taxon>
        <taxon>Bacillati</taxon>
        <taxon>Bacillota</taxon>
        <taxon>Bacilli</taxon>
        <taxon>Bacillales</taxon>
        <taxon>Bacillaceae</taxon>
        <taxon>Psychrobacillus</taxon>
    </lineage>
</organism>
<proteinExistence type="predicted"/>
<comment type="caution">
    <text evidence="2">The sequence shown here is derived from an EMBL/GenBank/DDBJ whole genome shotgun (WGS) entry which is preliminary data.</text>
</comment>
<keyword evidence="3" id="KW-1185">Reference proteome</keyword>
<dbReference type="RefSeq" id="WP_191696735.1">
    <property type="nucleotide sequence ID" value="NZ_JACSQO010000002.1"/>
</dbReference>
<evidence type="ECO:0008006" key="4">
    <source>
        <dbReference type="Google" id="ProtNLM"/>
    </source>
</evidence>
<protein>
    <recommendedName>
        <fullName evidence="4">Transposase</fullName>
    </recommendedName>
</protein>
<feature type="region of interest" description="Disordered" evidence="1">
    <location>
        <begin position="61"/>
        <end position="80"/>
    </location>
</feature>
<feature type="compositionally biased region" description="Basic residues" evidence="1">
    <location>
        <begin position="67"/>
        <end position="80"/>
    </location>
</feature>
<evidence type="ECO:0000313" key="2">
    <source>
        <dbReference type="EMBL" id="MBD7943460.1"/>
    </source>
</evidence>
<sequence>MIETKQEEQLKRDDGLLLSDKAFYLFVQLLTSSAQHFKRFVQGFAPSLQCSTSSVQGYYSSPQGSRKSSKFHVHHNTFIH</sequence>
<dbReference type="Proteomes" id="UP000640786">
    <property type="component" value="Unassembled WGS sequence"/>
</dbReference>
<dbReference type="EMBL" id="JACSQO010000002">
    <property type="protein sequence ID" value="MBD7943460.1"/>
    <property type="molecule type" value="Genomic_DNA"/>
</dbReference>
<reference evidence="2 3" key="1">
    <citation type="submission" date="2020-08" db="EMBL/GenBank/DDBJ databases">
        <title>A Genomic Blueprint of the Chicken Gut Microbiome.</title>
        <authorList>
            <person name="Gilroy R."/>
            <person name="Ravi A."/>
            <person name="Getino M."/>
            <person name="Pursley I."/>
            <person name="Horton D.L."/>
            <person name="Alikhan N.-F."/>
            <person name="Baker D."/>
            <person name="Gharbi K."/>
            <person name="Hall N."/>
            <person name="Watson M."/>
            <person name="Adriaenssens E.M."/>
            <person name="Foster-Nyarko E."/>
            <person name="Jarju S."/>
            <person name="Secka A."/>
            <person name="Antonio M."/>
            <person name="Oren A."/>
            <person name="Chaudhuri R."/>
            <person name="La Ragione R.M."/>
            <person name="Hildebrand F."/>
            <person name="Pallen M.J."/>
        </authorList>
    </citation>
    <scope>NUCLEOTIDE SEQUENCE [LARGE SCALE GENOMIC DNA]</scope>
    <source>
        <strain evidence="2 3">Sa2BUA9</strain>
    </source>
</reference>
<evidence type="ECO:0000313" key="3">
    <source>
        <dbReference type="Proteomes" id="UP000640786"/>
    </source>
</evidence>
<name>A0ABR8R722_9BACI</name>